<protein>
    <submittedName>
        <fullName evidence="2">Uncharacterized protein</fullName>
    </submittedName>
</protein>
<keyword evidence="3" id="KW-1185">Reference proteome</keyword>
<feature type="compositionally biased region" description="Basic and acidic residues" evidence="1">
    <location>
        <begin position="78"/>
        <end position="97"/>
    </location>
</feature>
<evidence type="ECO:0000313" key="3">
    <source>
        <dbReference type="Proteomes" id="UP001487740"/>
    </source>
</evidence>
<sequence>MHVEALVIGLPSRDVVFRALVAMREFSVMINHSQTRDAGGGIVTGEKSVRGRPVIVNDSRPRREDTHLGVSRILLTHRDSMQPSLRAEEGEGVKGSEEEAQEE</sequence>
<evidence type="ECO:0000313" key="2">
    <source>
        <dbReference type="EMBL" id="KAK8374144.1"/>
    </source>
</evidence>
<dbReference type="Proteomes" id="UP001487740">
    <property type="component" value="Unassembled WGS sequence"/>
</dbReference>
<dbReference type="EMBL" id="JARAKH010000568">
    <property type="protein sequence ID" value="KAK8374144.1"/>
    <property type="molecule type" value="Genomic_DNA"/>
</dbReference>
<proteinExistence type="predicted"/>
<organism evidence="2 3">
    <name type="scientific">Scylla paramamosain</name>
    <name type="common">Mud crab</name>
    <dbReference type="NCBI Taxonomy" id="85552"/>
    <lineage>
        <taxon>Eukaryota</taxon>
        <taxon>Metazoa</taxon>
        <taxon>Ecdysozoa</taxon>
        <taxon>Arthropoda</taxon>
        <taxon>Crustacea</taxon>
        <taxon>Multicrustacea</taxon>
        <taxon>Malacostraca</taxon>
        <taxon>Eumalacostraca</taxon>
        <taxon>Eucarida</taxon>
        <taxon>Decapoda</taxon>
        <taxon>Pleocyemata</taxon>
        <taxon>Brachyura</taxon>
        <taxon>Eubrachyura</taxon>
        <taxon>Portunoidea</taxon>
        <taxon>Portunidae</taxon>
        <taxon>Portuninae</taxon>
        <taxon>Scylla</taxon>
    </lineage>
</organism>
<name>A0AAW0SGN2_SCYPA</name>
<evidence type="ECO:0000256" key="1">
    <source>
        <dbReference type="SAM" id="MobiDB-lite"/>
    </source>
</evidence>
<accession>A0AAW0SGN2</accession>
<gene>
    <name evidence="2" type="ORF">O3P69_012687</name>
</gene>
<comment type="caution">
    <text evidence="2">The sequence shown here is derived from an EMBL/GenBank/DDBJ whole genome shotgun (WGS) entry which is preliminary data.</text>
</comment>
<dbReference type="AlphaFoldDB" id="A0AAW0SGN2"/>
<reference evidence="2 3" key="1">
    <citation type="submission" date="2023-03" db="EMBL/GenBank/DDBJ databases">
        <title>High-quality genome of Scylla paramamosain provides insights in environmental adaptation.</title>
        <authorList>
            <person name="Zhang L."/>
        </authorList>
    </citation>
    <scope>NUCLEOTIDE SEQUENCE [LARGE SCALE GENOMIC DNA]</scope>
    <source>
        <strain evidence="2">LZ_2023a</strain>
        <tissue evidence="2">Muscle</tissue>
    </source>
</reference>
<feature type="region of interest" description="Disordered" evidence="1">
    <location>
        <begin position="78"/>
        <end position="103"/>
    </location>
</feature>